<sequence length="368" mass="41059">MITDVKILAVDDVEMNLEILEVMLSGHFSEFIKASNGQAALDILAATSDIDIILLDLEMPVLDGFATLSLLKRNDSYREIPVIVITANKSDVLKTLSLGANDFLAKPYDKEELKLRVMNHVRSKKLADMQKDLNAVLEREVVKKTADLRKALTLSQEAEYEISIRLGKAAEFRDLETGMHTRRISELSFQLASLLGLPEAECELLRFASPLHDVGKIGIPDRILLKPGKLDETEFQIMKLHTVIGGKIMSEAGKYPLLEAGRIVALQHHEKWDGSGYPNGIKGEEIHVFARIVMIVDIFDALTSERPYKKAFTIDESIAIMADGKGEFFDPTLLDIFLTNIDLFVSIKEALKDTPSEQAPLEEIVQLT</sequence>
<keyword evidence="5" id="KW-1185">Reference proteome</keyword>
<comment type="caution">
    <text evidence="4">The sequence shown here is derived from an EMBL/GenBank/DDBJ whole genome shotgun (WGS) entry which is preliminary data.</text>
</comment>
<feature type="modified residue" description="4-aspartylphosphate" evidence="1">
    <location>
        <position position="56"/>
    </location>
</feature>
<gene>
    <name evidence="4" type="ORF">KI809_11760</name>
</gene>
<dbReference type="InterPro" id="IPR037522">
    <property type="entry name" value="HD_GYP_dom"/>
</dbReference>
<dbReference type="PANTHER" id="PTHR45228">
    <property type="entry name" value="CYCLIC DI-GMP PHOSPHODIESTERASE TM_0186-RELATED"/>
    <property type="match status" value="1"/>
</dbReference>
<dbReference type="PROSITE" id="PS51832">
    <property type="entry name" value="HD_GYP"/>
    <property type="match status" value="1"/>
</dbReference>
<dbReference type="Gene3D" id="3.40.50.2300">
    <property type="match status" value="1"/>
</dbReference>
<dbReference type="Proteomes" id="UP000811899">
    <property type="component" value="Unassembled WGS sequence"/>
</dbReference>
<evidence type="ECO:0000313" key="5">
    <source>
        <dbReference type="Proteomes" id="UP000811899"/>
    </source>
</evidence>
<dbReference type="SMART" id="SM00448">
    <property type="entry name" value="REC"/>
    <property type="match status" value="1"/>
</dbReference>
<dbReference type="InterPro" id="IPR052020">
    <property type="entry name" value="Cyclic_di-GMP/3'3'-cGAMP_PDE"/>
</dbReference>
<dbReference type="Pfam" id="PF00072">
    <property type="entry name" value="Response_reg"/>
    <property type="match status" value="1"/>
</dbReference>
<protein>
    <submittedName>
        <fullName evidence="4">Response regulator</fullName>
    </submittedName>
</protein>
<reference evidence="4 5" key="1">
    <citation type="submission" date="2021-05" db="EMBL/GenBank/DDBJ databases">
        <title>The draft genome of Geobacter pelophilus DSM 12255.</title>
        <authorList>
            <person name="Xu Z."/>
            <person name="Masuda Y."/>
            <person name="Itoh H."/>
            <person name="Senoo K."/>
        </authorList>
    </citation>
    <scope>NUCLEOTIDE SEQUENCE [LARGE SCALE GENOMIC DNA]</scope>
    <source>
        <strain evidence="4 5">DSM 12255</strain>
    </source>
</reference>
<dbReference type="SUPFAM" id="SSF52172">
    <property type="entry name" value="CheY-like"/>
    <property type="match status" value="1"/>
</dbReference>
<dbReference type="EMBL" id="JAHCVJ010000004">
    <property type="protein sequence ID" value="MBT0664971.1"/>
    <property type="molecule type" value="Genomic_DNA"/>
</dbReference>
<dbReference type="InterPro" id="IPR001789">
    <property type="entry name" value="Sig_transdc_resp-reg_receiver"/>
</dbReference>
<dbReference type="Pfam" id="PF13487">
    <property type="entry name" value="HD_5"/>
    <property type="match status" value="1"/>
</dbReference>
<dbReference type="PROSITE" id="PS50110">
    <property type="entry name" value="RESPONSE_REGULATORY"/>
    <property type="match status" value="1"/>
</dbReference>
<dbReference type="AlphaFoldDB" id="A0AAW4L9G7"/>
<dbReference type="RefSeq" id="WP_214171742.1">
    <property type="nucleotide sequence ID" value="NZ_JAHCVJ010000004.1"/>
</dbReference>
<proteinExistence type="predicted"/>
<dbReference type="SMART" id="SM00471">
    <property type="entry name" value="HDc"/>
    <property type="match status" value="1"/>
</dbReference>
<evidence type="ECO:0000259" key="2">
    <source>
        <dbReference type="PROSITE" id="PS50110"/>
    </source>
</evidence>
<dbReference type="Gene3D" id="1.10.3210.10">
    <property type="entry name" value="Hypothetical protein af1432"/>
    <property type="match status" value="1"/>
</dbReference>
<accession>A0AAW4L9G7</accession>
<dbReference type="PANTHER" id="PTHR45228:SF5">
    <property type="entry name" value="CYCLIC DI-GMP PHOSPHODIESTERASE VC_1348-RELATED"/>
    <property type="match status" value="1"/>
</dbReference>
<organism evidence="4 5">
    <name type="scientific">Geoanaerobacter pelophilus</name>
    <dbReference type="NCBI Taxonomy" id="60036"/>
    <lineage>
        <taxon>Bacteria</taxon>
        <taxon>Pseudomonadati</taxon>
        <taxon>Thermodesulfobacteriota</taxon>
        <taxon>Desulfuromonadia</taxon>
        <taxon>Geobacterales</taxon>
        <taxon>Geobacteraceae</taxon>
        <taxon>Geoanaerobacter</taxon>
    </lineage>
</organism>
<evidence type="ECO:0000256" key="1">
    <source>
        <dbReference type="PROSITE-ProRule" id="PRU00169"/>
    </source>
</evidence>
<dbReference type="CDD" id="cd00077">
    <property type="entry name" value="HDc"/>
    <property type="match status" value="1"/>
</dbReference>
<dbReference type="SUPFAM" id="SSF109604">
    <property type="entry name" value="HD-domain/PDEase-like"/>
    <property type="match status" value="1"/>
</dbReference>
<keyword evidence="1" id="KW-0597">Phosphoprotein</keyword>
<evidence type="ECO:0000259" key="3">
    <source>
        <dbReference type="PROSITE" id="PS51832"/>
    </source>
</evidence>
<feature type="domain" description="HD-GYP" evidence="3">
    <location>
        <begin position="155"/>
        <end position="353"/>
    </location>
</feature>
<dbReference type="InterPro" id="IPR003607">
    <property type="entry name" value="HD/PDEase_dom"/>
</dbReference>
<dbReference type="InterPro" id="IPR011006">
    <property type="entry name" value="CheY-like_superfamily"/>
</dbReference>
<evidence type="ECO:0000313" key="4">
    <source>
        <dbReference type="EMBL" id="MBT0664971.1"/>
    </source>
</evidence>
<dbReference type="GO" id="GO:0000160">
    <property type="term" value="P:phosphorelay signal transduction system"/>
    <property type="evidence" value="ECO:0007669"/>
    <property type="project" value="InterPro"/>
</dbReference>
<name>A0AAW4L9G7_9BACT</name>
<feature type="domain" description="Response regulatory" evidence="2">
    <location>
        <begin position="6"/>
        <end position="121"/>
    </location>
</feature>